<name>I3S8W4_MEDTR</name>
<accession>I3S8W4</accession>
<organism evidence="2">
    <name type="scientific">Medicago truncatula</name>
    <name type="common">Barrel medic</name>
    <name type="synonym">Medicago tribuloides</name>
    <dbReference type="NCBI Taxonomy" id="3880"/>
    <lineage>
        <taxon>Eukaryota</taxon>
        <taxon>Viridiplantae</taxon>
        <taxon>Streptophyta</taxon>
        <taxon>Embryophyta</taxon>
        <taxon>Tracheophyta</taxon>
        <taxon>Spermatophyta</taxon>
        <taxon>Magnoliopsida</taxon>
        <taxon>eudicotyledons</taxon>
        <taxon>Gunneridae</taxon>
        <taxon>Pentapetalae</taxon>
        <taxon>rosids</taxon>
        <taxon>fabids</taxon>
        <taxon>Fabales</taxon>
        <taxon>Fabaceae</taxon>
        <taxon>Papilionoideae</taxon>
        <taxon>50 kb inversion clade</taxon>
        <taxon>NPAAA clade</taxon>
        <taxon>Hologalegina</taxon>
        <taxon>IRL clade</taxon>
        <taxon>Trifolieae</taxon>
        <taxon>Medicago</taxon>
    </lineage>
</organism>
<proteinExistence type="evidence at transcript level"/>
<evidence type="ECO:0000313" key="2">
    <source>
        <dbReference type="EMBL" id="AFK36706.1"/>
    </source>
</evidence>
<protein>
    <recommendedName>
        <fullName evidence="3">Transmembrane protein</fullName>
    </recommendedName>
</protein>
<keyword evidence="1" id="KW-1133">Transmembrane helix</keyword>
<keyword evidence="1" id="KW-0472">Membrane</keyword>
<dbReference type="AlphaFoldDB" id="I3S8W4"/>
<reference evidence="2" key="1">
    <citation type="submission" date="2012-05" db="EMBL/GenBank/DDBJ databases">
        <authorList>
            <person name="Krishnakumar V."/>
            <person name="Cheung F."/>
            <person name="Xiao Y."/>
            <person name="Chan A."/>
            <person name="Moskal W.A."/>
            <person name="Town C.D."/>
        </authorList>
    </citation>
    <scope>NUCLEOTIDE SEQUENCE</scope>
</reference>
<feature type="transmembrane region" description="Helical" evidence="1">
    <location>
        <begin position="9"/>
        <end position="27"/>
    </location>
</feature>
<evidence type="ECO:0008006" key="3">
    <source>
        <dbReference type="Google" id="ProtNLM"/>
    </source>
</evidence>
<dbReference type="EMBL" id="BT136911">
    <property type="protein sequence ID" value="AFK36706.1"/>
    <property type="molecule type" value="mRNA"/>
</dbReference>
<evidence type="ECO:0000256" key="1">
    <source>
        <dbReference type="SAM" id="Phobius"/>
    </source>
</evidence>
<sequence length="60" mass="6625">MTASEAKKAWYFLASFFTNFLFLLSFFKASTSIDSKPIFSASSACWASPSIQSFILGRGI</sequence>
<keyword evidence="1" id="KW-0812">Transmembrane</keyword>